<dbReference type="Proteomes" id="UP000015104">
    <property type="component" value="Unassembled WGS sequence"/>
</dbReference>
<keyword evidence="2" id="KW-0732">Signal</keyword>
<feature type="chain" id="PRO_5004591759" evidence="2">
    <location>
        <begin position="26"/>
        <end position="98"/>
    </location>
</feature>
<reference evidence="3" key="2">
    <citation type="submission" date="2015-06" db="UniProtKB">
        <authorList>
            <consortium name="EnsemblMetazoa"/>
        </authorList>
    </citation>
    <scope>IDENTIFICATION</scope>
</reference>
<keyword evidence="4" id="KW-1185">Reference proteome</keyword>
<accession>T1KQV7</accession>
<feature type="region of interest" description="Disordered" evidence="1">
    <location>
        <begin position="29"/>
        <end position="53"/>
    </location>
</feature>
<evidence type="ECO:0000313" key="4">
    <source>
        <dbReference type="Proteomes" id="UP000015104"/>
    </source>
</evidence>
<protein>
    <submittedName>
        <fullName evidence="3">Uncharacterized protein</fullName>
    </submittedName>
</protein>
<proteinExistence type="predicted"/>
<dbReference type="AlphaFoldDB" id="T1KQV7"/>
<evidence type="ECO:0000256" key="1">
    <source>
        <dbReference type="SAM" id="MobiDB-lite"/>
    </source>
</evidence>
<dbReference type="HOGENOM" id="CLU_2336299_0_0_1"/>
<dbReference type="EMBL" id="CAEY01000382">
    <property type="status" value="NOT_ANNOTATED_CDS"/>
    <property type="molecule type" value="Genomic_DNA"/>
</dbReference>
<name>T1KQV7_TETUR</name>
<evidence type="ECO:0000256" key="2">
    <source>
        <dbReference type="SAM" id="SignalP"/>
    </source>
</evidence>
<evidence type="ECO:0000313" key="3">
    <source>
        <dbReference type="EnsemblMetazoa" id="tetur18g01320.1"/>
    </source>
</evidence>
<feature type="signal peptide" evidence="2">
    <location>
        <begin position="1"/>
        <end position="25"/>
    </location>
</feature>
<sequence>MALIQSQMVYLTVAFCVLSSFIVNSEPIRTTKPDVNPPETGQEELAVQTTESTLKDNKLKSRHHHYYDMGYGHHYGYGYGYPMMGGYDYLAPLMLFGR</sequence>
<dbReference type="EnsemblMetazoa" id="tetur18g01320.1">
    <property type="protein sequence ID" value="tetur18g01320.1"/>
    <property type="gene ID" value="tetur18g01320"/>
</dbReference>
<organism evidence="3 4">
    <name type="scientific">Tetranychus urticae</name>
    <name type="common">Two-spotted spider mite</name>
    <dbReference type="NCBI Taxonomy" id="32264"/>
    <lineage>
        <taxon>Eukaryota</taxon>
        <taxon>Metazoa</taxon>
        <taxon>Ecdysozoa</taxon>
        <taxon>Arthropoda</taxon>
        <taxon>Chelicerata</taxon>
        <taxon>Arachnida</taxon>
        <taxon>Acari</taxon>
        <taxon>Acariformes</taxon>
        <taxon>Trombidiformes</taxon>
        <taxon>Prostigmata</taxon>
        <taxon>Eleutherengona</taxon>
        <taxon>Raphignathae</taxon>
        <taxon>Tetranychoidea</taxon>
        <taxon>Tetranychidae</taxon>
        <taxon>Tetranychus</taxon>
    </lineage>
</organism>
<reference evidence="4" key="1">
    <citation type="submission" date="2011-08" db="EMBL/GenBank/DDBJ databases">
        <authorList>
            <person name="Rombauts S."/>
        </authorList>
    </citation>
    <scope>NUCLEOTIDE SEQUENCE</scope>
    <source>
        <strain evidence="4">London</strain>
    </source>
</reference>